<dbReference type="InterPro" id="IPR017850">
    <property type="entry name" value="Alkaline_phosphatase_core_sf"/>
</dbReference>
<name>A0A226CXI5_FOLCA</name>
<accession>A0A226CXI5</accession>
<proteinExistence type="predicted"/>
<evidence type="ECO:0000313" key="2">
    <source>
        <dbReference type="EMBL" id="OXA38042.1"/>
    </source>
</evidence>
<feature type="transmembrane region" description="Helical" evidence="1">
    <location>
        <begin position="27"/>
        <end position="45"/>
    </location>
</feature>
<dbReference type="OrthoDB" id="413313at2759"/>
<dbReference type="Pfam" id="PF02995">
    <property type="entry name" value="DUF229"/>
    <property type="match status" value="1"/>
</dbReference>
<comment type="caution">
    <text evidence="2">The sequence shown here is derived from an EMBL/GenBank/DDBJ whole genome shotgun (WGS) entry which is preliminary data.</text>
</comment>
<evidence type="ECO:0000256" key="1">
    <source>
        <dbReference type="SAM" id="Phobius"/>
    </source>
</evidence>
<dbReference type="InterPro" id="IPR004245">
    <property type="entry name" value="DUF229"/>
</dbReference>
<evidence type="ECO:0000313" key="3">
    <source>
        <dbReference type="Proteomes" id="UP000198287"/>
    </source>
</evidence>
<keyword evidence="3" id="KW-1185">Reference proteome</keyword>
<dbReference type="CDD" id="cd16021">
    <property type="entry name" value="ALP_like"/>
    <property type="match status" value="1"/>
</dbReference>
<keyword evidence="1" id="KW-0472">Membrane</keyword>
<dbReference type="Gene3D" id="3.40.720.10">
    <property type="entry name" value="Alkaline Phosphatase, subunit A"/>
    <property type="match status" value="1"/>
</dbReference>
<reference evidence="2 3" key="1">
    <citation type="submission" date="2015-12" db="EMBL/GenBank/DDBJ databases">
        <title>The genome of Folsomia candida.</title>
        <authorList>
            <person name="Faddeeva A."/>
            <person name="Derks M.F."/>
            <person name="Anvar Y."/>
            <person name="Smit S."/>
            <person name="Van Straalen N."/>
            <person name="Roelofs D."/>
        </authorList>
    </citation>
    <scope>NUCLEOTIDE SEQUENCE [LARGE SCALE GENOMIC DNA]</scope>
    <source>
        <strain evidence="2 3">VU population</strain>
        <tissue evidence="2">Whole body</tissue>
    </source>
</reference>
<dbReference type="OMA" id="ELRRNTH"/>
<gene>
    <name evidence="2" type="ORF">Fcan01_27181</name>
</gene>
<dbReference type="AlphaFoldDB" id="A0A226CXI5"/>
<dbReference type="PANTHER" id="PTHR10974">
    <property type="entry name" value="FI08016P-RELATED"/>
    <property type="match status" value="1"/>
</dbReference>
<organism evidence="2 3">
    <name type="scientific">Folsomia candida</name>
    <name type="common">Springtail</name>
    <dbReference type="NCBI Taxonomy" id="158441"/>
    <lineage>
        <taxon>Eukaryota</taxon>
        <taxon>Metazoa</taxon>
        <taxon>Ecdysozoa</taxon>
        <taxon>Arthropoda</taxon>
        <taxon>Hexapoda</taxon>
        <taxon>Collembola</taxon>
        <taxon>Entomobryomorpha</taxon>
        <taxon>Isotomoidea</taxon>
        <taxon>Isotomidae</taxon>
        <taxon>Proisotominae</taxon>
        <taxon>Folsomia</taxon>
    </lineage>
</organism>
<sequence>MSTKFLSTSLKEAPPPTGCLSFSRKRCMILAVLVLICIFQTFYTFREVIINKERTILPLIITHDIRDNVQSSCGFPDPDPFDPAMREFLGARKVVNCAKVSNPIGEILFVQQRGERVLKRIRPINDHDCCYKPISTSGNADADCTPIDARATEVQIPNSSGTPTSSIYLFSHHHCHHPVSSNTDYTFIKITCTREGDSTYADGVAFVDGADDEDESETTKEDEHKLNVIVLGLDNTSRMHFLRSVHSLPKSNSYLVNNLSAIVMKGYTKVADNSLPNILPVLTGQSYAEFTKGCAPDSKAHLDKCPFVWKDFQERGYKTGFSEDEIGLAIFNLNWEKPFTARPTDFYISLFSSHMEKHLGHGHDKMCYGTRLSFKVLLDNIENIAVALKQRRKPFFHFTWTTKLSHNDFNKLRQGDQPLLDFLQFMAASGNLNRSALILLGDHGNRAPESVQLNSAGKIEVRMPVLYIVLPDWFKNKYSQAYKNLQDNANMLTSPFDVYQTIKVCMNLTKLKTPDEDDDAKSESAITTRKPTSLFRKIPSDRSCLEAGVSLHWCVCRGARDQRPAPTTTPDAIAATAAAIDFINNELKPVAEKCRPLELNGLRSAYHIDYAVEHGDKYPGISQALRVYFKTAPADAYFSATLVQRGGNESWTMTDQAIRLDHYGTQSWCVSQEHKTYCACRRSYGGK</sequence>
<dbReference type="STRING" id="158441.A0A226CXI5"/>
<protein>
    <submittedName>
        <fullName evidence="2">Uncharacterized protein</fullName>
    </submittedName>
</protein>
<dbReference type="PANTHER" id="PTHR10974:SF6">
    <property type="entry name" value="PROTEIN CBG19234"/>
    <property type="match status" value="1"/>
</dbReference>
<dbReference type="Proteomes" id="UP000198287">
    <property type="component" value="Unassembled WGS sequence"/>
</dbReference>
<keyword evidence="1" id="KW-1133">Transmembrane helix</keyword>
<dbReference type="GO" id="GO:0005615">
    <property type="term" value="C:extracellular space"/>
    <property type="evidence" value="ECO:0007669"/>
    <property type="project" value="TreeGrafter"/>
</dbReference>
<dbReference type="SUPFAM" id="SSF53649">
    <property type="entry name" value="Alkaline phosphatase-like"/>
    <property type="match status" value="1"/>
</dbReference>
<dbReference type="FunFam" id="3.40.720.10:FF:000017">
    <property type="entry name" value="Predicted protein"/>
    <property type="match status" value="1"/>
</dbReference>
<dbReference type="EMBL" id="LNIX01000049">
    <property type="protein sequence ID" value="OXA38042.1"/>
    <property type="molecule type" value="Genomic_DNA"/>
</dbReference>
<keyword evidence="1" id="KW-0812">Transmembrane</keyword>